<reference evidence="12" key="1">
    <citation type="submission" date="2020-06" db="EMBL/GenBank/DDBJ databases">
        <authorList>
            <person name="Li T."/>
            <person name="Hu X."/>
            <person name="Zhang T."/>
            <person name="Song X."/>
            <person name="Zhang H."/>
            <person name="Dai N."/>
            <person name="Sheng W."/>
            <person name="Hou X."/>
            <person name="Wei L."/>
        </authorList>
    </citation>
    <scope>NUCLEOTIDE SEQUENCE</scope>
    <source>
        <strain evidence="12">KEN8</strain>
        <tissue evidence="12">Leaf</tissue>
    </source>
</reference>
<accession>A0AAW2MQ72</accession>
<protein>
    <submittedName>
        <fullName evidence="12">Chromatin assembly factor 1 subunit FAS2</fullName>
    </submittedName>
</protein>
<dbReference type="PROSITE" id="PS50082">
    <property type="entry name" value="WD_REPEATS_2"/>
    <property type="match status" value="1"/>
</dbReference>
<dbReference type="GO" id="GO:0006334">
    <property type="term" value="P:nucleosome assembly"/>
    <property type="evidence" value="ECO:0007669"/>
    <property type="project" value="TreeGrafter"/>
</dbReference>
<evidence type="ECO:0000256" key="2">
    <source>
        <dbReference type="ARBA" id="ARBA00007306"/>
    </source>
</evidence>
<feature type="region of interest" description="Disordered" evidence="10">
    <location>
        <begin position="360"/>
        <end position="391"/>
    </location>
</feature>
<evidence type="ECO:0000256" key="6">
    <source>
        <dbReference type="ARBA" id="ARBA00022853"/>
    </source>
</evidence>
<sequence>MRGGTVQINWHETKPVLACDFHPISALLATGGADYDIKLWTTVSNIDQKKAPGVTYHSNLSYHSSAVNAVRFSPSGRSVFCLKTNLSYKGVLFGCSYNCIGLYWMHSWIGNLTISRELLASGADGGELILWKSHTTDAGEVWKVLKSLVFHRKDVLDLQWSTDGAYLISGSVDNSCIIWDANKGSVHQILDAHFHYVQGVAWDPLGKYAASLSSDRTCRIYLNKPSKTKGSLKSTPTSEPVNTAYVFSRKDLSRPALMLPGASKPVVAIRFCPLTFSLRGSNTSPFFKLPYRLIFAVATLNSLYIYDTESIQPIVIVAGVHYAAVTDIAWSPSGNYLALSSQDGYCTLLEFENQELGSPMSISEEKQVVGDTNKSPVPGSIDDNGNNTSVDSAKENVENVENAKEEENKVSKQASPSTRVASNPIRTHICKEKNVDCVHCDLCCDNCQKENWKPCRHVVYAAFQAYEMLLSSTTLVFK</sequence>
<feature type="domain" description="CAF1B/HIR1 beta-propeller" evidence="11">
    <location>
        <begin position="115"/>
        <end position="227"/>
    </location>
</feature>
<dbReference type="InterPro" id="IPR045145">
    <property type="entry name" value="PTHR15271"/>
</dbReference>
<dbReference type="InterPro" id="IPR036322">
    <property type="entry name" value="WD40_repeat_dom_sf"/>
</dbReference>
<evidence type="ECO:0000256" key="1">
    <source>
        <dbReference type="ARBA" id="ARBA00004123"/>
    </source>
</evidence>
<dbReference type="Gene3D" id="2.130.10.10">
    <property type="entry name" value="YVTN repeat-like/Quinoprotein amine dehydrogenase"/>
    <property type="match status" value="2"/>
</dbReference>
<keyword evidence="4" id="KW-0677">Repeat</keyword>
<evidence type="ECO:0000259" key="11">
    <source>
        <dbReference type="Pfam" id="PF24105"/>
    </source>
</evidence>
<keyword evidence="3 9" id="KW-0853">WD repeat</keyword>
<name>A0AAW2MQ72_9LAMI</name>
<organism evidence="12">
    <name type="scientific">Sesamum calycinum</name>
    <dbReference type="NCBI Taxonomy" id="2727403"/>
    <lineage>
        <taxon>Eukaryota</taxon>
        <taxon>Viridiplantae</taxon>
        <taxon>Streptophyta</taxon>
        <taxon>Embryophyta</taxon>
        <taxon>Tracheophyta</taxon>
        <taxon>Spermatophyta</taxon>
        <taxon>Magnoliopsida</taxon>
        <taxon>eudicotyledons</taxon>
        <taxon>Gunneridae</taxon>
        <taxon>Pentapetalae</taxon>
        <taxon>asterids</taxon>
        <taxon>lamiids</taxon>
        <taxon>Lamiales</taxon>
        <taxon>Pedaliaceae</taxon>
        <taxon>Sesamum</taxon>
    </lineage>
</organism>
<dbReference type="PANTHER" id="PTHR15271">
    <property type="entry name" value="CHROMATIN ASSEMBLY FACTOR 1 SUBUNIT B"/>
    <property type="match status" value="1"/>
</dbReference>
<proteinExistence type="inferred from homology"/>
<keyword evidence="5" id="KW-0227">DNA damage</keyword>
<evidence type="ECO:0000256" key="10">
    <source>
        <dbReference type="SAM" id="MobiDB-lite"/>
    </source>
</evidence>
<feature type="repeat" description="WD" evidence="9">
    <location>
        <begin position="148"/>
        <end position="189"/>
    </location>
</feature>
<dbReference type="Pfam" id="PF00400">
    <property type="entry name" value="WD40"/>
    <property type="match status" value="1"/>
</dbReference>
<evidence type="ECO:0000256" key="7">
    <source>
        <dbReference type="ARBA" id="ARBA00023204"/>
    </source>
</evidence>
<comment type="similarity">
    <text evidence="2">Belongs to the WD repeat HIR1 family.</text>
</comment>
<comment type="subcellular location">
    <subcellularLocation>
        <location evidence="1">Nucleus</location>
    </subcellularLocation>
</comment>
<dbReference type="Pfam" id="PF24105">
    <property type="entry name" value="Beta-prop_CAF1B_HIR1"/>
    <property type="match status" value="2"/>
</dbReference>
<evidence type="ECO:0000313" key="12">
    <source>
        <dbReference type="EMBL" id="KAL0332676.1"/>
    </source>
</evidence>
<evidence type="ECO:0000256" key="4">
    <source>
        <dbReference type="ARBA" id="ARBA00022737"/>
    </source>
</evidence>
<dbReference type="SMART" id="SM00320">
    <property type="entry name" value="WD40"/>
    <property type="match status" value="6"/>
</dbReference>
<dbReference type="InterPro" id="IPR055410">
    <property type="entry name" value="Beta-prop_CAF1B_HIR1"/>
</dbReference>
<dbReference type="GO" id="GO:0005634">
    <property type="term" value="C:nucleus"/>
    <property type="evidence" value="ECO:0007669"/>
    <property type="project" value="UniProtKB-SubCell"/>
</dbReference>
<dbReference type="InterPro" id="IPR015943">
    <property type="entry name" value="WD40/YVTN_repeat-like_dom_sf"/>
</dbReference>
<feature type="region of interest" description="Disordered" evidence="10">
    <location>
        <begin position="399"/>
        <end position="418"/>
    </location>
</feature>
<dbReference type="GO" id="GO:0006281">
    <property type="term" value="P:DNA repair"/>
    <property type="evidence" value="ECO:0007669"/>
    <property type="project" value="UniProtKB-KW"/>
</dbReference>
<dbReference type="InterPro" id="IPR001680">
    <property type="entry name" value="WD40_rpt"/>
</dbReference>
<evidence type="ECO:0000256" key="5">
    <source>
        <dbReference type="ARBA" id="ARBA00022763"/>
    </source>
</evidence>
<keyword evidence="6" id="KW-0156">Chromatin regulator</keyword>
<evidence type="ECO:0000256" key="3">
    <source>
        <dbReference type="ARBA" id="ARBA00022574"/>
    </source>
</evidence>
<dbReference type="GO" id="GO:0006335">
    <property type="term" value="P:DNA replication-dependent chromatin assembly"/>
    <property type="evidence" value="ECO:0007669"/>
    <property type="project" value="InterPro"/>
</dbReference>
<feature type="domain" description="CAF1B/HIR1 beta-propeller" evidence="11">
    <location>
        <begin position="230"/>
        <end position="356"/>
    </location>
</feature>
<gene>
    <name evidence="12" type="ORF">Scaly_2169100</name>
</gene>
<evidence type="ECO:0000256" key="9">
    <source>
        <dbReference type="PROSITE-ProRule" id="PRU00221"/>
    </source>
</evidence>
<reference evidence="12" key="2">
    <citation type="journal article" date="2024" name="Plant">
        <title>Genomic evolution and insights into agronomic trait innovations of Sesamum species.</title>
        <authorList>
            <person name="Miao H."/>
            <person name="Wang L."/>
            <person name="Qu L."/>
            <person name="Liu H."/>
            <person name="Sun Y."/>
            <person name="Le M."/>
            <person name="Wang Q."/>
            <person name="Wei S."/>
            <person name="Zheng Y."/>
            <person name="Lin W."/>
            <person name="Duan Y."/>
            <person name="Cao H."/>
            <person name="Xiong S."/>
            <person name="Wang X."/>
            <person name="Wei L."/>
            <person name="Li C."/>
            <person name="Ma Q."/>
            <person name="Ju M."/>
            <person name="Zhao R."/>
            <person name="Li G."/>
            <person name="Mu C."/>
            <person name="Tian Q."/>
            <person name="Mei H."/>
            <person name="Zhang T."/>
            <person name="Gao T."/>
            <person name="Zhang H."/>
        </authorList>
    </citation>
    <scope>NUCLEOTIDE SEQUENCE</scope>
    <source>
        <strain evidence="12">KEN8</strain>
    </source>
</reference>
<dbReference type="PANTHER" id="PTHR15271:SF4">
    <property type="entry name" value="CHROMATIN ASSEMBLY FACTOR 1 SUBUNIT B"/>
    <property type="match status" value="1"/>
</dbReference>
<comment type="caution">
    <text evidence="12">The sequence shown here is derived from an EMBL/GenBank/DDBJ whole genome shotgun (WGS) entry which is preliminary data.</text>
</comment>
<feature type="compositionally biased region" description="Basic and acidic residues" evidence="10">
    <location>
        <begin position="399"/>
        <end position="410"/>
    </location>
</feature>
<dbReference type="PROSITE" id="PS50294">
    <property type="entry name" value="WD_REPEATS_REGION"/>
    <property type="match status" value="1"/>
</dbReference>
<dbReference type="AlphaFoldDB" id="A0AAW2MQ72"/>
<evidence type="ECO:0000256" key="8">
    <source>
        <dbReference type="ARBA" id="ARBA00023242"/>
    </source>
</evidence>
<keyword evidence="8" id="KW-0539">Nucleus</keyword>
<keyword evidence="7" id="KW-0234">DNA repair</keyword>
<dbReference type="EMBL" id="JACGWM010000013">
    <property type="protein sequence ID" value="KAL0332676.1"/>
    <property type="molecule type" value="Genomic_DNA"/>
</dbReference>
<dbReference type="SUPFAM" id="SSF50978">
    <property type="entry name" value="WD40 repeat-like"/>
    <property type="match status" value="1"/>
</dbReference>
<dbReference type="GO" id="GO:0033186">
    <property type="term" value="C:CAF-1 complex"/>
    <property type="evidence" value="ECO:0007669"/>
    <property type="project" value="TreeGrafter"/>
</dbReference>